<dbReference type="Gene3D" id="3.90.79.10">
    <property type="entry name" value="Nucleoside Triphosphate Pyrophosphohydrolase"/>
    <property type="match status" value="1"/>
</dbReference>
<sequence>MLELPAGMLDDEKGDFVGTAVHEVEEETGIKLNIEDMVDLMTLLDPTTGGRMLPSPVTGQNFYSPG</sequence>
<gene>
    <name evidence="2" type="ORF">ZEAMMB73_Zm00001d037169</name>
</gene>
<dbReference type="STRING" id="4577.A0A1D6LVA3"/>
<evidence type="ECO:0000313" key="2">
    <source>
        <dbReference type="EMBL" id="AQK83199.1"/>
    </source>
</evidence>
<dbReference type="AlphaFoldDB" id="A0A1D6LVA3"/>
<proteinExistence type="predicted"/>
<dbReference type="SMR" id="A0A1D6LVA3"/>
<name>A0A1D6LVA3_MAIZE</name>
<protein>
    <submittedName>
        <fullName evidence="2">Nudix hydrolase 14 chloroplastic</fullName>
    </submittedName>
</protein>
<dbReference type="SUPFAM" id="SSF55811">
    <property type="entry name" value="Nudix"/>
    <property type="match status" value="1"/>
</dbReference>
<dbReference type="InParanoid" id="A0A1D6LVA3"/>
<evidence type="ECO:0000256" key="1">
    <source>
        <dbReference type="SAM" id="MobiDB-lite"/>
    </source>
</evidence>
<dbReference type="GO" id="GO:0016787">
    <property type="term" value="F:hydrolase activity"/>
    <property type="evidence" value="ECO:0007669"/>
    <property type="project" value="UniProtKB-KW"/>
</dbReference>
<keyword evidence="2" id="KW-0378">Hydrolase</keyword>
<dbReference type="ExpressionAtlas" id="A0A1D6LVA3">
    <property type="expression patterns" value="baseline and differential"/>
</dbReference>
<dbReference type="EMBL" id="CM000782">
    <property type="protein sequence ID" value="AQK83199.1"/>
    <property type="molecule type" value="Genomic_DNA"/>
</dbReference>
<feature type="compositionally biased region" description="Polar residues" evidence="1">
    <location>
        <begin position="57"/>
        <end position="66"/>
    </location>
</feature>
<accession>A0A1D6LVA3</accession>
<organism evidence="2">
    <name type="scientific">Zea mays</name>
    <name type="common">Maize</name>
    <dbReference type="NCBI Taxonomy" id="4577"/>
    <lineage>
        <taxon>Eukaryota</taxon>
        <taxon>Viridiplantae</taxon>
        <taxon>Streptophyta</taxon>
        <taxon>Embryophyta</taxon>
        <taxon>Tracheophyta</taxon>
        <taxon>Spermatophyta</taxon>
        <taxon>Magnoliopsida</taxon>
        <taxon>Liliopsida</taxon>
        <taxon>Poales</taxon>
        <taxon>Poaceae</taxon>
        <taxon>PACMAD clade</taxon>
        <taxon>Panicoideae</taxon>
        <taxon>Andropogonodae</taxon>
        <taxon>Andropogoneae</taxon>
        <taxon>Tripsacinae</taxon>
        <taxon>Zea</taxon>
    </lineage>
</organism>
<feature type="region of interest" description="Disordered" evidence="1">
    <location>
        <begin position="47"/>
        <end position="66"/>
    </location>
</feature>
<reference evidence="2" key="1">
    <citation type="submission" date="2015-12" db="EMBL/GenBank/DDBJ databases">
        <title>Update maize B73 reference genome by single molecule sequencing technologies.</title>
        <authorList>
            <consortium name="Maize Genome Sequencing Project"/>
            <person name="Ware D."/>
        </authorList>
    </citation>
    <scope>NUCLEOTIDE SEQUENCE</scope>
    <source>
        <tissue evidence="2">Seedling</tissue>
    </source>
</reference>
<dbReference type="InterPro" id="IPR015797">
    <property type="entry name" value="NUDIX_hydrolase-like_dom_sf"/>
</dbReference>